<dbReference type="GO" id="GO:0015293">
    <property type="term" value="F:symporter activity"/>
    <property type="evidence" value="ECO:0007669"/>
    <property type="project" value="UniProtKB-KW"/>
</dbReference>
<feature type="transmembrane region" description="Helical" evidence="11">
    <location>
        <begin position="161"/>
        <end position="184"/>
    </location>
</feature>
<dbReference type="STRING" id="5078.A0A135M034"/>
<evidence type="ECO:0000256" key="3">
    <source>
        <dbReference type="ARBA" id="ARBA00022448"/>
    </source>
</evidence>
<dbReference type="Proteomes" id="UP000070168">
    <property type="component" value="Unassembled WGS sequence"/>
</dbReference>
<dbReference type="InterPro" id="IPR006603">
    <property type="entry name" value="PQ-loop_rpt"/>
</dbReference>
<keyword evidence="3" id="KW-0813">Transport</keyword>
<feature type="transmembrane region" description="Helical" evidence="11">
    <location>
        <begin position="12"/>
        <end position="30"/>
    </location>
</feature>
<proteinExistence type="inferred from homology"/>
<dbReference type="OMA" id="WIDVIYT"/>
<dbReference type="GO" id="GO:0005774">
    <property type="term" value="C:vacuolar membrane"/>
    <property type="evidence" value="ECO:0007669"/>
    <property type="project" value="TreeGrafter"/>
</dbReference>
<reference evidence="12 13" key="1">
    <citation type="journal article" date="2016" name="BMC Genomics">
        <title>Genome sequencing and secondary metabolism of the postharvest pathogen Penicillium griseofulvum.</title>
        <authorList>
            <person name="Banani H."/>
            <person name="Marcet-Houben M."/>
            <person name="Ballester A.R."/>
            <person name="Abbruscato P."/>
            <person name="Gonzalez-Candelas L."/>
            <person name="Gabaldon T."/>
            <person name="Spadaro D."/>
        </authorList>
    </citation>
    <scope>NUCLEOTIDE SEQUENCE [LARGE SCALE GENOMIC DNA]</scope>
    <source>
        <strain evidence="12 13">PG3</strain>
    </source>
</reference>
<dbReference type="EMBL" id="LHQR01000013">
    <property type="protein sequence ID" value="KXG54531.1"/>
    <property type="molecule type" value="Genomic_DNA"/>
</dbReference>
<dbReference type="InterPro" id="IPR005282">
    <property type="entry name" value="LC_transporter"/>
</dbReference>
<sequence>MTPQLEIFINALSRLLGWAYMLCWSGSFYPQPITNWKRKSTVGLSIDLSTINPLGFVCYAIYTASFLYSPVIRSQYAARHPAAIEPTVRFNDLAFAAHAVVMCIIMYTQFWPFIWGLHVPRFQRISWTMAGLFWGSVLTPLVVVAVVLAQSPDGGYDPSSWAWIDVIYSFSYIKLLITIVKYMPQVALNYKRQSTVGWNIGTILLDLAGGVLSMLQLVLDSSLQSDWSGITGNPVKLLLGNVTIFFDAIFCIQHYILYRDTTDLKRTPGSGEQTPLLIGQDDAVGARSIHNALTVLAVGVGVNDSALMMRAVGVGANYTIIGEADVHIPSFDLGSLFPVGTYTRFAP</sequence>
<dbReference type="GO" id="GO:0000324">
    <property type="term" value="C:fungal-type vacuole"/>
    <property type="evidence" value="ECO:0007669"/>
    <property type="project" value="TreeGrafter"/>
</dbReference>
<evidence type="ECO:0000313" key="13">
    <source>
        <dbReference type="Proteomes" id="UP000070168"/>
    </source>
</evidence>
<dbReference type="NCBIfam" id="TIGR00951">
    <property type="entry name" value="2A43"/>
    <property type="match status" value="1"/>
</dbReference>
<evidence type="ECO:0000256" key="7">
    <source>
        <dbReference type="ARBA" id="ARBA00022989"/>
    </source>
</evidence>
<evidence type="ECO:0000313" key="12">
    <source>
        <dbReference type="EMBL" id="KXG54531.1"/>
    </source>
</evidence>
<evidence type="ECO:0000256" key="10">
    <source>
        <dbReference type="ARBA" id="ARBA00048473"/>
    </source>
</evidence>
<dbReference type="Pfam" id="PF04193">
    <property type="entry name" value="PQ-loop"/>
    <property type="match status" value="2"/>
</dbReference>
<feature type="transmembrane region" description="Helical" evidence="11">
    <location>
        <begin position="238"/>
        <end position="258"/>
    </location>
</feature>
<dbReference type="Gene3D" id="1.20.1280.290">
    <property type="match status" value="2"/>
</dbReference>
<dbReference type="GeneID" id="63710689"/>
<evidence type="ECO:0000256" key="2">
    <source>
        <dbReference type="ARBA" id="ARBA00006855"/>
    </source>
</evidence>
<comment type="subcellular location">
    <subcellularLocation>
        <location evidence="1">Lysosome membrane</location>
        <topology evidence="1">Multi-pass membrane protein</topology>
    </subcellularLocation>
</comment>
<feature type="transmembrane region" description="Helical" evidence="11">
    <location>
        <begin position="42"/>
        <end position="62"/>
    </location>
</feature>
<dbReference type="AlphaFoldDB" id="A0A135M034"/>
<evidence type="ECO:0000256" key="6">
    <source>
        <dbReference type="ARBA" id="ARBA00022847"/>
    </source>
</evidence>
<evidence type="ECO:0000256" key="11">
    <source>
        <dbReference type="SAM" id="Phobius"/>
    </source>
</evidence>
<keyword evidence="8 11" id="KW-0472">Membrane</keyword>
<organism evidence="12 13">
    <name type="scientific">Penicillium patulum</name>
    <name type="common">Penicillium griseofulvum</name>
    <dbReference type="NCBI Taxonomy" id="5078"/>
    <lineage>
        <taxon>Eukaryota</taxon>
        <taxon>Fungi</taxon>
        <taxon>Dikarya</taxon>
        <taxon>Ascomycota</taxon>
        <taxon>Pezizomycotina</taxon>
        <taxon>Eurotiomycetes</taxon>
        <taxon>Eurotiomycetidae</taxon>
        <taxon>Eurotiales</taxon>
        <taxon>Aspergillaceae</taxon>
        <taxon>Penicillium</taxon>
    </lineage>
</organism>
<keyword evidence="7 11" id="KW-1133">Transmembrane helix</keyword>
<dbReference type="SMART" id="SM00679">
    <property type="entry name" value="CTNS"/>
    <property type="match status" value="2"/>
</dbReference>
<keyword evidence="5" id="KW-0677">Repeat</keyword>
<dbReference type="GO" id="GO:0015184">
    <property type="term" value="F:L-cystine transmembrane transporter activity"/>
    <property type="evidence" value="ECO:0007669"/>
    <property type="project" value="TreeGrafter"/>
</dbReference>
<evidence type="ECO:0000256" key="4">
    <source>
        <dbReference type="ARBA" id="ARBA00022692"/>
    </source>
</evidence>
<name>A0A135M034_PENPA</name>
<evidence type="ECO:0000256" key="9">
    <source>
        <dbReference type="ARBA" id="ARBA00023228"/>
    </source>
</evidence>
<comment type="similarity">
    <text evidence="2">Belongs to the cystinosin family.</text>
</comment>
<evidence type="ECO:0000256" key="8">
    <source>
        <dbReference type="ARBA" id="ARBA00023136"/>
    </source>
</evidence>
<evidence type="ECO:0000256" key="5">
    <source>
        <dbReference type="ARBA" id="ARBA00022737"/>
    </source>
</evidence>
<keyword evidence="6" id="KW-0769">Symport</keyword>
<comment type="caution">
    <text evidence="12">The sequence shown here is derived from an EMBL/GenBank/DDBJ whole genome shotgun (WGS) entry which is preliminary data.</text>
</comment>
<dbReference type="PANTHER" id="PTHR13131:SF5">
    <property type="entry name" value="CYSTINOSIN"/>
    <property type="match status" value="1"/>
</dbReference>
<evidence type="ECO:0000256" key="1">
    <source>
        <dbReference type="ARBA" id="ARBA00004155"/>
    </source>
</evidence>
<dbReference type="RefSeq" id="XP_040653066.1">
    <property type="nucleotide sequence ID" value="XM_040795389.1"/>
</dbReference>
<protein>
    <submittedName>
        <fullName evidence="12">Lysosomal cystine transporter</fullName>
    </submittedName>
</protein>
<keyword evidence="9" id="KW-0458">Lysosome</keyword>
<dbReference type="FunFam" id="1.20.1280.290:FF:000016">
    <property type="entry name" value="Cystinosin homolog"/>
    <property type="match status" value="1"/>
</dbReference>
<dbReference type="PANTHER" id="PTHR13131">
    <property type="entry name" value="CYSTINOSIN"/>
    <property type="match status" value="1"/>
</dbReference>
<gene>
    <name evidence="12" type="ORF">PGRI_076750</name>
</gene>
<keyword evidence="4 11" id="KW-0812">Transmembrane</keyword>
<dbReference type="OrthoDB" id="75720at2759"/>
<keyword evidence="13" id="KW-1185">Reference proteome</keyword>
<feature type="transmembrane region" description="Helical" evidence="11">
    <location>
        <begin position="95"/>
        <end position="115"/>
    </location>
</feature>
<comment type="catalytic activity">
    <reaction evidence="10">
        <text>L-cystine(out) + H(+)(out) = L-cystine(in) + H(+)(in)</text>
        <dbReference type="Rhea" id="RHEA:66172"/>
        <dbReference type="ChEBI" id="CHEBI:15378"/>
        <dbReference type="ChEBI" id="CHEBI:35491"/>
    </reaction>
    <physiologicalReaction direction="left-to-right" evidence="10">
        <dbReference type="Rhea" id="RHEA:66173"/>
    </physiologicalReaction>
</comment>
<feature type="transmembrane region" description="Helical" evidence="11">
    <location>
        <begin position="196"/>
        <end position="218"/>
    </location>
</feature>
<feature type="transmembrane region" description="Helical" evidence="11">
    <location>
        <begin position="127"/>
        <end position="149"/>
    </location>
</feature>
<accession>A0A135M034</accession>